<feature type="compositionally biased region" description="Low complexity" evidence="8">
    <location>
        <begin position="108"/>
        <end position="135"/>
    </location>
</feature>
<reference evidence="10 11" key="1">
    <citation type="submission" date="2016-08" db="EMBL/GenBank/DDBJ databases">
        <title>Genomes of anaerobic fungi encode conserved fungal cellulosomes for biomass hydrolysis.</title>
        <authorList>
            <consortium name="DOE Joint Genome Institute"/>
            <person name="Haitjema C.H."/>
            <person name="Gilmore S.P."/>
            <person name="Henske J.K."/>
            <person name="Solomon K.V."/>
            <person name="De Groot R."/>
            <person name="Kuo A."/>
            <person name="Mondo S.J."/>
            <person name="Salamov A.A."/>
            <person name="Labutti K."/>
            <person name="Zhao Z."/>
            <person name="Chiniquy J."/>
            <person name="Barry K."/>
            <person name="Brewer H.M."/>
            <person name="Purvine S.O."/>
            <person name="Wright A.T."/>
            <person name="Boxma B."/>
            <person name="Van Alen T."/>
            <person name="Hackstein J.H."/>
            <person name="Baker S.E."/>
            <person name="Grigoriev I.V."/>
            <person name="O'Malley M.A."/>
        </authorList>
    </citation>
    <scope>NUCLEOTIDE SEQUENCE [LARGE SCALE GENOMIC DNA]</scope>
    <source>
        <strain evidence="11">finn</strain>
    </source>
</reference>
<dbReference type="PROSITE" id="PS50157">
    <property type="entry name" value="ZINC_FINGER_C2H2_2"/>
    <property type="match status" value="1"/>
</dbReference>
<evidence type="ECO:0000256" key="5">
    <source>
        <dbReference type="ARBA" id="ARBA00022833"/>
    </source>
</evidence>
<dbReference type="EMBL" id="MCFH01000099">
    <property type="protein sequence ID" value="ORX40369.1"/>
    <property type="molecule type" value="Genomic_DNA"/>
</dbReference>
<evidence type="ECO:0000256" key="2">
    <source>
        <dbReference type="ARBA" id="ARBA00022723"/>
    </source>
</evidence>
<evidence type="ECO:0000256" key="8">
    <source>
        <dbReference type="SAM" id="MobiDB-lite"/>
    </source>
</evidence>
<dbReference type="Pfam" id="PF23561">
    <property type="entry name" value="zf-C2H2_15"/>
    <property type="match status" value="1"/>
</dbReference>
<dbReference type="STRING" id="1754191.A0A1Y1UQV5"/>
<feature type="region of interest" description="Disordered" evidence="8">
    <location>
        <begin position="308"/>
        <end position="343"/>
    </location>
</feature>
<keyword evidence="3" id="KW-0677">Repeat</keyword>
<keyword evidence="5" id="KW-0862">Zinc</keyword>
<dbReference type="InterPro" id="IPR056436">
    <property type="entry name" value="Znf-C2H2_ZIC1-5/GLI1-3-like"/>
</dbReference>
<evidence type="ECO:0000256" key="4">
    <source>
        <dbReference type="ARBA" id="ARBA00022771"/>
    </source>
</evidence>
<keyword evidence="11" id="KW-1185">Reference proteome</keyword>
<dbReference type="AlphaFoldDB" id="A0A1Y1UQV5"/>
<feature type="region of interest" description="Disordered" evidence="8">
    <location>
        <begin position="102"/>
        <end position="146"/>
    </location>
</feature>
<feature type="compositionally biased region" description="Basic residues" evidence="8">
    <location>
        <begin position="137"/>
        <end position="146"/>
    </location>
</feature>
<evidence type="ECO:0000313" key="10">
    <source>
        <dbReference type="EMBL" id="ORX40369.1"/>
    </source>
</evidence>
<dbReference type="SMART" id="SM00355">
    <property type="entry name" value="ZnF_C2H2"/>
    <property type="match status" value="3"/>
</dbReference>
<evidence type="ECO:0000259" key="9">
    <source>
        <dbReference type="PROSITE" id="PS50157"/>
    </source>
</evidence>
<keyword evidence="2" id="KW-0479">Metal-binding</keyword>
<dbReference type="GO" id="GO:0005634">
    <property type="term" value="C:nucleus"/>
    <property type="evidence" value="ECO:0007669"/>
    <property type="project" value="UniProtKB-SubCell"/>
</dbReference>
<dbReference type="GO" id="GO:0000981">
    <property type="term" value="F:DNA-binding transcription factor activity, RNA polymerase II-specific"/>
    <property type="evidence" value="ECO:0007669"/>
    <property type="project" value="TreeGrafter"/>
</dbReference>
<proteinExistence type="predicted"/>
<dbReference type="PANTHER" id="PTHR45718:SF4">
    <property type="entry name" value="TRANSCRIPTIONAL ACTIVATOR CUBITUS INTERRUPTUS"/>
    <property type="match status" value="1"/>
</dbReference>
<dbReference type="InterPro" id="IPR043359">
    <property type="entry name" value="GLI-like"/>
</dbReference>
<keyword evidence="4 7" id="KW-0863">Zinc-finger</keyword>
<feature type="domain" description="C2H2-type" evidence="9">
    <location>
        <begin position="233"/>
        <end position="253"/>
    </location>
</feature>
<evidence type="ECO:0000256" key="6">
    <source>
        <dbReference type="ARBA" id="ARBA00023242"/>
    </source>
</evidence>
<dbReference type="GO" id="GO:0000978">
    <property type="term" value="F:RNA polymerase II cis-regulatory region sequence-specific DNA binding"/>
    <property type="evidence" value="ECO:0007669"/>
    <property type="project" value="TreeGrafter"/>
</dbReference>
<comment type="subcellular location">
    <subcellularLocation>
        <location evidence="1">Nucleus</location>
    </subcellularLocation>
</comment>
<evidence type="ECO:0000256" key="7">
    <source>
        <dbReference type="PROSITE-ProRule" id="PRU00042"/>
    </source>
</evidence>
<protein>
    <recommendedName>
        <fullName evidence="9">C2H2-type domain-containing protein</fullName>
    </recommendedName>
</protein>
<reference evidence="10 11" key="2">
    <citation type="submission" date="2016-08" db="EMBL/GenBank/DDBJ databases">
        <title>Pervasive Adenine N6-methylation of Active Genes in Fungi.</title>
        <authorList>
            <consortium name="DOE Joint Genome Institute"/>
            <person name="Mondo S.J."/>
            <person name="Dannebaum R.O."/>
            <person name="Kuo R.C."/>
            <person name="Labutti K."/>
            <person name="Haridas S."/>
            <person name="Kuo A."/>
            <person name="Salamov A."/>
            <person name="Ahrendt S.R."/>
            <person name="Lipzen A."/>
            <person name="Sullivan W."/>
            <person name="Andreopoulos W.B."/>
            <person name="Clum A."/>
            <person name="Lindquist E."/>
            <person name="Daum C."/>
            <person name="Ramamoorthy G.K."/>
            <person name="Gryganskyi A."/>
            <person name="Culley D."/>
            <person name="Magnuson J.K."/>
            <person name="James T.Y."/>
            <person name="O'Malley M.A."/>
            <person name="Stajich J.E."/>
            <person name="Spatafora J.W."/>
            <person name="Visel A."/>
            <person name="Grigoriev I.V."/>
        </authorList>
    </citation>
    <scope>NUCLEOTIDE SEQUENCE [LARGE SCALE GENOMIC DNA]</scope>
    <source>
        <strain evidence="11">finn</strain>
    </source>
</reference>
<evidence type="ECO:0000256" key="3">
    <source>
        <dbReference type="ARBA" id="ARBA00022737"/>
    </source>
</evidence>
<dbReference type="PANTHER" id="PTHR45718">
    <property type="entry name" value="TRANSCRIPTIONAL ACTIVATOR CUBITUS INTERRUPTUS"/>
    <property type="match status" value="1"/>
</dbReference>
<accession>A0A1Y1UQV5</accession>
<feature type="region of interest" description="Disordered" evidence="8">
    <location>
        <begin position="256"/>
        <end position="281"/>
    </location>
</feature>
<dbReference type="OrthoDB" id="654211at2759"/>
<dbReference type="Proteomes" id="UP000193719">
    <property type="component" value="Unassembled WGS sequence"/>
</dbReference>
<dbReference type="Gene3D" id="3.30.160.60">
    <property type="entry name" value="Classic Zinc Finger"/>
    <property type="match status" value="3"/>
</dbReference>
<dbReference type="GO" id="GO:0008270">
    <property type="term" value="F:zinc ion binding"/>
    <property type="evidence" value="ECO:0007669"/>
    <property type="project" value="UniProtKB-KW"/>
</dbReference>
<organism evidence="10 11">
    <name type="scientific">Piromyces finnis</name>
    <dbReference type="NCBI Taxonomy" id="1754191"/>
    <lineage>
        <taxon>Eukaryota</taxon>
        <taxon>Fungi</taxon>
        <taxon>Fungi incertae sedis</taxon>
        <taxon>Chytridiomycota</taxon>
        <taxon>Chytridiomycota incertae sedis</taxon>
        <taxon>Neocallimastigomycetes</taxon>
        <taxon>Neocallimastigales</taxon>
        <taxon>Neocallimastigaceae</taxon>
        <taxon>Piromyces</taxon>
    </lineage>
</organism>
<dbReference type="InterPro" id="IPR013087">
    <property type="entry name" value="Znf_C2H2_type"/>
</dbReference>
<dbReference type="SUPFAM" id="SSF57667">
    <property type="entry name" value="beta-beta-alpha zinc fingers"/>
    <property type="match status" value="2"/>
</dbReference>
<sequence length="395" mass="46137">MSFNGIVDENILIEDNNTNDQENLKNDSNFNENNNLASEAISEYNGNANADKGSEINDETDIEMHNEIDSDNENHNIDTMTNEIDTDIENVDNQANEKESYNYNTEDNNATNSLNNNNNNNNNIIDSNKTDNNNKVTKPRVHNKRPSKVINETRGINDDARIYKCQWNDCYNSYELFDELIKHLNEDHIDTIDKSTEYGCLWRSCQRRDKVFWNRSRAALRNHVRVHTGEKPYICKICEKKFTRSDALNKHSKKCLPPDAKLTKRKREEDYDSPHSSKKKVNKYTFSSDTDMSSLKFNVIKNLKHKSNSDIIQKQGGKHREKSSIDNNIPLSSSSSSNTSQSFKDRYNELKAKYRHSLQENMILEEEYQHNYRQLSRLKLERNIILDNLIKHHTF</sequence>
<name>A0A1Y1UQV5_9FUNG</name>
<feature type="compositionally biased region" description="Basic and acidic residues" evidence="8">
    <location>
        <begin position="266"/>
        <end position="275"/>
    </location>
</feature>
<dbReference type="FunFam" id="3.30.160.60:FF:000557">
    <property type="entry name" value="zinc finger and SCAN domain-containing protein 29"/>
    <property type="match status" value="1"/>
</dbReference>
<dbReference type="PROSITE" id="PS00028">
    <property type="entry name" value="ZINC_FINGER_C2H2_1"/>
    <property type="match status" value="1"/>
</dbReference>
<keyword evidence="6" id="KW-0539">Nucleus</keyword>
<evidence type="ECO:0000256" key="1">
    <source>
        <dbReference type="ARBA" id="ARBA00004123"/>
    </source>
</evidence>
<gene>
    <name evidence="10" type="ORF">BCR36DRAFT_364784</name>
</gene>
<feature type="compositionally biased region" description="Low complexity" evidence="8">
    <location>
        <begin position="325"/>
        <end position="342"/>
    </location>
</feature>
<evidence type="ECO:0000313" key="11">
    <source>
        <dbReference type="Proteomes" id="UP000193719"/>
    </source>
</evidence>
<comment type="caution">
    <text evidence="10">The sequence shown here is derived from an EMBL/GenBank/DDBJ whole genome shotgun (WGS) entry which is preliminary data.</text>
</comment>
<dbReference type="InterPro" id="IPR036236">
    <property type="entry name" value="Znf_C2H2_sf"/>
</dbReference>